<dbReference type="InterPro" id="IPR051465">
    <property type="entry name" value="Cell_Envelope_Struct_Comp"/>
</dbReference>
<proteinExistence type="predicted"/>
<dbReference type="eggNOG" id="COG4632">
    <property type="taxonomic scope" value="Bacteria"/>
</dbReference>
<reference evidence="4 5" key="1">
    <citation type="submission" date="2013-04" db="EMBL/GenBank/DDBJ databases">
        <title>Draft genome of the heavy metal tolerant bacterium Lysinibacillus sphaericus strain OT4b.31.</title>
        <authorList>
            <person name="Pena-Montenegro T.D."/>
            <person name="Dussan J."/>
        </authorList>
    </citation>
    <scope>NUCLEOTIDE SEQUENCE [LARGE SCALE GENOMIC DNA]</scope>
    <source>
        <strain evidence="4 5">OT4b.31</strain>
    </source>
</reference>
<evidence type="ECO:0000313" key="4">
    <source>
        <dbReference type="EMBL" id="EON74138.1"/>
    </source>
</evidence>
<feature type="signal peptide" evidence="2">
    <location>
        <begin position="1"/>
        <end position="25"/>
    </location>
</feature>
<dbReference type="PANTHER" id="PTHR43308">
    <property type="entry name" value="OUTER MEMBRANE PROTEIN ALPHA-RELATED"/>
    <property type="match status" value="1"/>
</dbReference>
<dbReference type="HOGENOM" id="CLU_756050_0_0_9"/>
<dbReference type="AlphaFoldDB" id="R7ZJ86"/>
<name>R7ZJ86_LYSSH</name>
<dbReference type="PANTHER" id="PTHR43308:SF5">
    <property type="entry name" value="S-LAYER PROTEIN _ PEPTIDOGLYCAN ENDO-BETA-N-ACETYLGLUCOSAMINIDASE"/>
    <property type="match status" value="1"/>
</dbReference>
<dbReference type="Pfam" id="PF00395">
    <property type="entry name" value="SLH"/>
    <property type="match status" value="3"/>
</dbReference>
<comment type="caution">
    <text evidence="4">The sequence shown here is derived from an EMBL/GenBank/DDBJ whole genome shotgun (WGS) entry which is preliminary data.</text>
</comment>
<dbReference type="PATRIC" id="fig|1285586.5.peg.317"/>
<dbReference type="InterPro" id="IPR001119">
    <property type="entry name" value="SLH_dom"/>
</dbReference>
<evidence type="ECO:0000313" key="5">
    <source>
        <dbReference type="Proteomes" id="UP000013911"/>
    </source>
</evidence>
<feature type="domain" description="SLH" evidence="3">
    <location>
        <begin position="25"/>
        <end position="88"/>
    </location>
</feature>
<gene>
    <name evidence="4" type="ORF">H131_01613</name>
</gene>
<evidence type="ECO:0000256" key="2">
    <source>
        <dbReference type="SAM" id="SignalP"/>
    </source>
</evidence>
<feature type="domain" description="SLH" evidence="3">
    <location>
        <begin position="143"/>
        <end position="206"/>
    </location>
</feature>
<organism evidence="4 5">
    <name type="scientific">Lysinibacillus sphaericus OT4b.31</name>
    <dbReference type="NCBI Taxonomy" id="1285586"/>
    <lineage>
        <taxon>Bacteria</taxon>
        <taxon>Bacillati</taxon>
        <taxon>Bacillota</taxon>
        <taxon>Bacilli</taxon>
        <taxon>Bacillales</taxon>
        <taxon>Bacillaceae</taxon>
        <taxon>Lysinibacillus</taxon>
    </lineage>
</organism>
<dbReference type="PROSITE" id="PS51272">
    <property type="entry name" value="SLH"/>
    <property type="match status" value="3"/>
</dbReference>
<dbReference type="Proteomes" id="UP000013911">
    <property type="component" value="Unassembled WGS sequence"/>
</dbReference>
<feature type="chain" id="PRO_5004451577" description="SLH domain-containing protein" evidence="2">
    <location>
        <begin position="26"/>
        <end position="364"/>
    </location>
</feature>
<accession>R7ZJ86</accession>
<protein>
    <recommendedName>
        <fullName evidence="3">SLH domain-containing protein</fullName>
    </recommendedName>
</protein>
<feature type="domain" description="SLH" evidence="3">
    <location>
        <begin position="89"/>
        <end position="142"/>
    </location>
</feature>
<dbReference type="OrthoDB" id="5845122at2"/>
<keyword evidence="1 2" id="KW-0732">Signal</keyword>
<dbReference type="EMBL" id="AQPX01000005">
    <property type="protein sequence ID" value="EON74138.1"/>
    <property type="molecule type" value="Genomic_DNA"/>
</dbReference>
<evidence type="ECO:0000256" key="1">
    <source>
        <dbReference type="ARBA" id="ARBA00022729"/>
    </source>
</evidence>
<evidence type="ECO:0000259" key="3">
    <source>
        <dbReference type="PROSITE" id="PS51272"/>
    </source>
</evidence>
<dbReference type="RefSeq" id="WP_010857290.1">
    <property type="nucleotide sequence ID" value="NZ_KB933398.1"/>
</dbReference>
<sequence>MNKISKMLCVAVLFVWILQIQPVYAAASFTDVSSDNVLITEIDYLVEKGIIKGYPNGMFKPNDYVTKAQVAVMLTRALGLKTANVKNPRYQDVPMTHTYYKEIAATQNAGIFDSTKKFNPGGTLSRGEMAIVLQRAFKLKGSNSYHFTDVTEKTIGYKEILAVANNNITRGYQDGSFKPNLSLTRAHFSAFMARALTLSKVSLLKDPAYVYTYAFYSPDKDIRYTLNYQYSHNDNKNDVWTVTNMTNKEPFNDELLYGNETVYGQAIAADFSKHYDLFIGLPLRIGVIVHEQDDGPVGGNRITVKMTDGTVRAGGVNYKKVAILEEKFVYSDVVKTYYFVDGIGLVKELHGEEVIYELLKRTKN</sequence>